<sequence length="115" mass="12202">MSTIAQSGRDQWIADLCVHLADRAETAGWMVAVRHAGDSVTFDALTVSLNDYRRVVGTQGMSLESALTAALCTALPGLVALEPAEQARALTEIVGWLGREVPEPTVGRPALRSVS</sequence>
<dbReference type="AlphaFoldDB" id="M3V9Q8"/>
<dbReference type="RefSeq" id="WP_008375989.1">
    <property type="nucleotide sequence ID" value="NZ_BAOP01000002.1"/>
</dbReference>
<dbReference type="eggNOG" id="COG0318">
    <property type="taxonomic scope" value="Bacteria"/>
</dbReference>
<dbReference type="EMBL" id="BAOP01000002">
    <property type="protein sequence ID" value="GAC78163.1"/>
    <property type="molecule type" value="Genomic_DNA"/>
</dbReference>
<dbReference type="Proteomes" id="UP000035009">
    <property type="component" value="Unassembled WGS sequence"/>
</dbReference>
<keyword evidence="2" id="KW-1185">Reference proteome</keyword>
<evidence type="ECO:0000313" key="1">
    <source>
        <dbReference type="EMBL" id="GAC78163.1"/>
    </source>
</evidence>
<proteinExistence type="predicted"/>
<accession>M3V9Q8</accession>
<name>M3V9Q8_GORML</name>
<dbReference type="STRING" id="410332.SAMN04488550_3556"/>
<organism evidence="1 2">
    <name type="scientific">Gordonia malaquae NBRC 108250</name>
    <dbReference type="NCBI Taxonomy" id="1223542"/>
    <lineage>
        <taxon>Bacteria</taxon>
        <taxon>Bacillati</taxon>
        <taxon>Actinomycetota</taxon>
        <taxon>Actinomycetes</taxon>
        <taxon>Mycobacteriales</taxon>
        <taxon>Gordoniaceae</taxon>
        <taxon>Gordonia</taxon>
    </lineage>
</organism>
<evidence type="ECO:0000313" key="2">
    <source>
        <dbReference type="Proteomes" id="UP000035009"/>
    </source>
</evidence>
<gene>
    <name evidence="1" type="ORF">GM1_002_01410</name>
</gene>
<reference evidence="1 2" key="1">
    <citation type="submission" date="2013-02" db="EMBL/GenBank/DDBJ databases">
        <title>Whole genome shotgun sequence of Gordonia malaquae NBRC 108250.</title>
        <authorList>
            <person name="Yoshida I."/>
            <person name="Hosoyama A."/>
            <person name="Tsuchikane K."/>
            <person name="Ando Y."/>
            <person name="Baba S."/>
            <person name="Ohji S."/>
            <person name="Hamada M."/>
            <person name="Tamura T."/>
            <person name="Yamazoe A."/>
            <person name="Yamazaki S."/>
            <person name="Fujita N."/>
        </authorList>
    </citation>
    <scope>NUCLEOTIDE SEQUENCE [LARGE SCALE GENOMIC DNA]</scope>
    <source>
        <strain evidence="1 2">NBRC 108250</strain>
    </source>
</reference>
<comment type="caution">
    <text evidence="1">The sequence shown here is derived from an EMBL/GenBank/DDBJ whole genome shotgun (WGS) entry which is preliminary data.</text>
</comment>
<dbReference type="OrthoDB" id="4376989at2"/>
<protein>
    <submittedName>
        <fullName evidence="1">Uncharacterized protein</fullName>
    </submittedName>
</protein>